<sequence>MKKCVILNSGLGAWAFQELADNLANELNIKISETPGDYNYVLAWDKTLENFVDKSFIPFEGIKLASDKREQAKIFKDNNIPTPETHLLNNYQDVIKFIGNNFSQWCLKYPVGCGASGHRIINNVADIPQDWLRPYVVQKFIYLDNPMVYRIYCAGKKLLGWNVRKFPQGVSKKPWVAHAQGAVYEILDRVPNEVINIATKTLKITRLFDSFGCVDFIQDNQGKWLVLEVGTDGIFNHVDRHIENQSLEKELSENIAKAFWLNLKKS</sequence>
<proteinExistence type="predicted"/>
<dbReference type="AlphaFoldDB" id="A0A563VMS4"/>
<reference evidence="2 3" key="1">
    <citation type="submission" date="2019-01" db="EMBL/GenBank/DDBJ databases">
        <authorList>
            <person name="Brito A."/>
        </authorList>
    </citation>
    <scope>NUCLEOTIDE SEQUENCE [LARGE SCALE GENOMIC DNA]</scope>
    <source>
        <strain evidence="2">1</strain>
    </source>
</reference>
<evidence type="ECO:0000313" key="2">
    <source>
        <dbReference type="EMBL" id="VEP12754.1"/>
    </source>
</evidence>
<dbReference type="InterPro" id="IPR003806">
    <property type="entry name" value="ATP-grasp_PylC-type"/>
</dbReference>
<dbReference type="Proteomes" id="UP000320055">
    <property type="component" value="Unassembled WGS sequence"/>
</dbReference>
<dbReference type="GO" id="GO:0046872">
    <property type="term" value="F:metal ion binding"/>
    <property type="evidence" value="ECO:0007669"/>
    <property type="project" value="InterPro"/>
</dbReference>
<evidence type="ECO:0000259" key="1">
    <source>
        <dbReference type="Pfam" id="PF02655"/>
    </source>
</evidence>
<dbReference type="Pfam" id="PF02655">
    <property type="entry name" value="ATP-grasp_3"/>
    <property type="match status" value="1"/>
</dbReference>
<dbReference type="SUPFAM" id="SSF56059">
    <property type="entry name" value="Glutathione synthetase ATP-binding domain-like"/>
    <property type="match status" value="1"/>
</dbReference>
<evidence type="ECO:0000313" key="3">
    <source>
        <dbReference type="Proteomes" id="UP000320055"/>
    </source>
</evidence>
<keyword evidence="3" id="KW-1185">Reference proteome</keyword>
<protein>
    <recommendedName>
        <fullName evidence="1">ATP-grasp fold PylC-type domain-containing protein</fullName>
    </recommendedName>
</protein>
<name>A0A563VMS4_9CYAN</name>
<feature type="domain" description="ATP-grasp fold PylC-type" evidence="1">
    <location>
        <begin position="65"/>
        <end position="229"/>
    </location>
</feature>
<dbReference type="GO" id="GO:0005524">
    <property type="term" value="F:ATP binding"/>
    <property type="evidence" value="ECO:0007669"/>
    <property type="project" value="InterPro"/>
</dbReference>
<accession>A0A563VMS4</accession>
<gene>
    <name evidence="2" type="ORF">H1P_1630010</name>
</gene>
<dbReference type="EMBL" id="CAACVJ010000072">
    <property type="protein sequence ID" value="VEP12754.1"/>
    <property type="molecule type" value="Genomic_DNA"/>
</dbReference>
<organism evidence="2 3">
    <name type="scientific">Hyella patelloides LEGE 07179</name>
    <dbReference type="NCBI Taxonomy" id="945734"/>
    <lineage>
        <taxon>Bacteria</taxon>
        <taxon>Bacillati</taxon>
        <taxon>Cyanobacteriota</taxon>
        <taxon>Cyanophyceae</taxon>
        <taxon>Pleurocapsales</taxon>
        <taxon>Hyellaceae</taxon>
        <taxon>Hyella</taxon>
    </lineage>
</organism>
<dbReference type="RefSeq" id="WP_144870820.1">
    <property type="nucleotide sequence ID" value="NZ_LR213914.1"/>
</dbReference>
<dbReference type="Gene3D" id="3.30.470.20">
    <property type="entry name" value="ATP-grasp fold, B domain"/>
    <property type="match status" value="1"/>
</dbReference>
<dbReference type="OrthoDB" id="507824at2"/>